<proteinExistence type="predicted"/>
<dbReference type="Proteomes" id="UP000266188">
    <property type="component" value="Unassembled WGS sequence"/>
</dbReference>
<organism evidence="2 3">
    <name type="scientific">Aspergillus sclerotialis</name>
    <dbReference type="NCBI Taxonomy" id="2070753"/>
    <lineage>
        <taxon>Eukaryota</taxon>
        <taxon>Fungi</taxon>
        <taxon>Dikarya</taxon>
        <taxon>Ascomycota</taxon>
        <taxon>Pezizomycotina</taxon>
        <taxon>Eurotiomycetes</taxon>
        <taxon>Eurotiomycetidae</taxon>
        <taxon>Eurotiales</taxon>
        <taxon>Aspergillaceae</taxon>
        <taxon>Aspergillus</taxon>
        <taxon>Aspergillus subgen. Polypaecilum</taxon>
    </lineage>
</organism>
<feature type="compositionally biased region" description="Basic and acidic residues" evidence="1">
    <location>
        <begin position="139"/>
        <end position="151"/>
    </location>
</feature>
<evidence type="ECO:0000313" key="3">
    <source>
        <dbReference type="Proteomes" id="UP000266188"/>
    </source>
</evidence>
<protein>
    <submittedName>
        <fullName evidence="2">Uncharacterized protein</fullName>
    </submittedName>
</protein>
<keyword evidence="3" id="KW-1185">Reference proteome</keyword>
<dbReference type="EMBL" id="MVGC01000066">
    <property type="protein sequence ID" value="RJE24859.1"/>
    <property type="molecule type" value="Genomic_DNA"/>
</dbReference>
<accession>A0A3A2ZNP4</accession>
<evidence type="ECO:0000256" key="1">
    <source>
        <dbReference type="SAM" id="MobiDB-lite"/>
    </source>
</evidence>
<feature type="region of interest" description="Disordered" evidence="1">
    <location>
        <begin position="116"/>
        <end position="151"/>
    </location>
</feature>
<dbReference type="OrthoDB" id="410044at2759"/>
<feature type="compositionally biased region" description="Polar residues" evidence="1">
    <location>
        <begin position="120"/>
        <end position="136"/>
    </location>
</feature>
<dbReference type="AlphaFoldDB" id="A0A3A2ZNP4"/>
<name>A0A3A2ZNP4_9EURO</name>
<reference evidence="3" key="1">
    <citation type="submission" date="2017-02" db="EMBL/GenBank/DDBJ databases">
        <authorList>
            <person name="Tafer H."/>
            <person name="Lopandic K."/>
        </authorList>
    </citation>
    <scope>NUCLEOTIDE SEQUENCE [LARGE SCALE GENOMIC DNA]</scope>
    <source>
        <strain evidence="3">CBS 366.77</strain>
    </source>
</reference>
<gene>
    <name evidence="2" type="ORF">PHISCL_02813</name>
</gene>
<sequence length="190" mass="21313">MVCKVTFAFVDDCMDAVAFFKHSPFFFLYFLDIEGSPWQHEQPHSQPVEPVKLNGRSSIPNKKIAFKAQEVTTKESKESKCETTDVVQDVADWNNRQEADKSGEKRRLPKDALQIRDRATSSSTINKTDFANSSPPIETAKEDETSAESEKWGFRVPISGVASSYTAPADMQASKITWELAPLRRYVSAG</sequence>
<evidence type="ECO:0000313" key="2">
    <source>
        <dbReference type="EMBL" id="RJE24859.1"/>
    </source>
</evidence>
<comment type="caution">
    <text evidence="2">The sequence shown here is derived from an EMBL/GenBank/DDBJ whole genome shotgun (WGS) entry which is preliminary data.</text>
</comment>